<sequence length="227" mass="26015">MNMVALSTEDKIIFENFITESSRSPEKAEVILKVFHNIAVRFNALPANLESEITEIIQFGRVGDENLDILTKGLKDVSASILTLAEEEISPSYSTGQLAKMFGVSISTINNWIAAKRFVGFVREEKNKQARINARTLWISPTGEHISLKEVATLYKENQTKLNMDKTESQINHIRYSVDMINFYEERYGNSFEHVLKEKGEPSMSNDFKWSREGKEWRAFLQEISPN</sequence>
<dbReference type="OrthoDB" id="2643720at2"/>
<gene>
    <name evidence="1" type="ORF">QD47_13435</name>
</gene>
<accession>A0A0D7X109</accession>
<comment type="caution">
    <text evidence="1">The sequence shown here is derived from an EMBL/GenBank/DDBJ whole genome shotgun (WGS) entry which is preliminary data.</text>
</comment>
<reference evidence="1 2" key="1">
    <citation type="submission" date="2014-11" db="EMBL/GenBank/DDBJ databases">
        <title>Draft Genome Sequences of Paenibacillus polymyxa NRRL B-30509 and Paenibacillus terrae NRRL B-30644, Strains from a Poultry Environment that Produce Tridecaptin A and Paenicidins.</title>
        <authorList>
            <person name="van Belkum M.J."/>
            <person name="Lohans C.T."/>
            <person name="Vederas J.C."/>
        </authorList>
    </citation>
    <scope>NUCLEOTIDE SEQUENCE [LARGE SCALE GENOMIC DNA]</scope>
    <source>
        <strain evidence="1 2">NRRL B-30644</strain>
    </source>
</reference>
<evidence type="ECO:0000313" key="1">
    <source>
        <dbReference type="EMBL" id="KJD45126.1"/>
    </source>
</evidence>
<proteinExistence type="predicted"/>
<dbReference type="EMBL" id="JTHP01000024">
    <property type="protein sequence ID" value="KJD45126.1"/>
    <property type="molecule type" value="Genomic_DNA"/>
</dbReference>
<dbReference type="RefSeq" id="WP_044646613.1">
    <property type="nucleotide sequence ID" value="NZ_JTHP01000024.1"/>
</dbReference>
<name>A0A0D7X109_9BACL</name>
<evidence type="ECO:0000313" key="2">
    <source>
        <dbReference type="Proteomes" id="UP000032534"/>
    </source>
</evidence>
<dbReference type="InterPro" id="IPR009061">
    <property type="entry name" value="DNA-bd_dom_put_sf"/>
</dbReference>
<dbReference type="Proteomes" id="UP000032534">
    <property type="component" value="Unassembled WGS sequence"/>
</dbReference>
<protein>
    <submittedName>
        <fullName evidence="1">Uncharacterized protein</fullName>
    </submittedName>
</protein>
<keyword evidence="2" id="KW-1185">Reference proteome</keyword>
<dbReference type="AlphaFoldDB" id="A0A0D7X109"/>
<dbReference type="PATRIC" id="fig|159743.3.peg.2988"/>
<dbReference type="SUPFAM" id="SSF46955">
    <property type="entry name" value="Putative DNA-binding domain"/>
    <property type="match status" value="1"/>
</dbReference>
<organism evidence="1 2">
    <name type="scientific">Paenibacillus terrae</name>
    <dbReference type="NCBI Taxonomy" id="159743"/>
    <lineage>
        <taxon>Bacteria</taxon>
        <taxon>Bacillati</taxon>
        <taxon>Bacillota</taxon>
        <taxon>Bacilli</taxon>
        <taxon>Bacillales</taxon>
        <taxon>Paenibacillaceae</taxon>
        <taxon>Paenibacillus</taxon>
    </lineage>
</organism>